<comment type="caution">
    <text evidence="1">The sequence shown here is derived from an EMBL/GenBank/DDBJ whole genome shotgun (WGS) entry which is preliminary data.</text>
</comment>
<dbReference type="PANTHER" id="PTHR47926:SF416">
    <property type="entry name" value="(WILD MALAYSIAN BANANA) HYPOTHETICAL PROTEIN"/>
    <property type="match status" value="1"/>
</dbReference>
<dbReference type="PANTHER" id="PTHR47926">
    <property type="entry name" value="PENTATRICOPEPTIDE REPEAT-CONTAINING PROTEIN"/>
    <property type="match status" value="1"/>
</dbReference>
<dbReference type="GO" id="GO:0009451">
    <property type="term" value="P:RNA modification"/>
    <property type="evidence" value="ECO:0007669"/>
    <property type="project" value="InterPro"/>
</dbReference>
<dbReference type="GO" id="GO:0003723">
    <property type="term" value="F:RNA binding"/>
    <property type="evidence" value="ECO:0007669"/>
    <property type="project" value="InterPro"/>
</dbReference>
<accession>A0A822ZLX3</accession>
<gene>
    <name evidence="1" type="ORF">HUJ06_016991</name>
</gene>
<dbReference type="AlphaFoldDB" id="A0A822ZLX3"/>
<dbReference type="Proteomes" id="UP000607653">
    <property type="component" value="Unassembled WGS sequence"/>
</dbReference>
<keyword evidence="2" id="KW-1185">Reference proteome</keyword>
<evidence type="ECO:0000313" key="2">
    <source>
        <dbReference type="Proteomes" id="UP000607653"/>
    </source>
</evidence>
<dbReference type="EMBL" id="DUZY01000008">
    <property type="protein sequence ID" value="DAD47054.1"/>
    <property type="molecule type" value="Genomic_DNA"/>
</dbReference>
<dbReference type="Gene3D" id="1.25.40.10">
    <property type="entry name" value="Tetratricopeptide repeat domain"/>
    <property type="match status" value="1"/>
</dbReference>
<protein>
    <submittedName>
        <fullName evidence="1">Uncharacterized protein</fullName>
    </submittedName>
</protein>
<name>A0A822ZLX3_NELNU</name>
<dbReference type="InterPro" id="IPR011990">
    <property type="entry name" value="TPR-like_helical_dom_sf"/>
</dbReference>
<sequence length="106" mass="11495">MAGVQVPLSYLLRCERKELSKVCAINPGVEHYGCLVDLLGRARMLEEAKKVAREMSMKLDSYVLGALLNACGVELGKETVGSMMDQSLDHGGVHVLLSNIYASANQ</sequence>
<reference evidence="1 2" key="1">
    <citation type="journal article" date="2020" name="Mol. Biol. Evol.">
        <title>Distinct Expression and Methylation Patterns for Genes with Different Fates following a Single Whole-Genome Duplication in Flowering Plants.</title>
        <authorList>
            <person name="Shi T."/>
            <person name="Rahmani R.S."/>
            <person name="Gugger P.F."/>
            <person name="Wang M."/>
            <person name="Li H."/>
            <person name="Zhang Y."/>
            <person name="Li Z."/>
            <person name="Wang Q."/>
            <person name="Van de Peer Y."/>
            <person name="Marchal K."/>
            <person name="Chen J."/>
        </authorList>
    </citation>
    <scope>NUCLEOTIDE SEQUENCE [LARGE SCALE GENOMIC DNA]</scope>
    <source>
        <tissue evidence="1">Leaf</tissue>
    </source>
</reference>
<dbReference type="InterPro" id="IPR046960">
    <property type="entry name" value="PPR_At4g14850-like_plant"/>
</dbReference>
<evidence type="ECO:0000313" key="1">
    <source>
        <dbReference type="EMBL" id="DAD47054.1"/>
    </source>
</evidence>
<proteinExistence type="predicted"/>
<organism evidence="1 2">
    <name type="scientific">Nelumbo nucifera</name>
    <name type="common">Sacred lotus</name>
    <dbReference type="NCBI Taxonomy" id="4432"/>
    <lineage>
        <taxon>Eukaryota</taxon>
        <taxon>Viridiplantae</taxon>
        <taxon>Streptophyta</taxon>
        <taxon>Embryophyta</taxon>
        <taxon>Tracheophyta</taxon>
        <taxon>Spermatophyta</taxon>
        <taxon>Magnoliopsida</taxon>
        <taxon>Proteales</taxon>
        <taxon>Nelumbonaceae</taxon>
        <taxon>Nelumbo</taxon>
    </lineage>
</organism>